<dbReference type="PANTHER" id="PTHR10357">
    <property type="entry name" value="ALPHA-AMYLASE FAMILY MEMBER"/>
    <property type="match status" value="1"/>
</dbReference>
<keyword evidence="4" id="KW-1185">Reference proteome</keyword>
<dbReference type="Gene3D" id="3.90.400.10">
    <property type="entry name" value="Oligo-1,6-glucosidase, Domain 2"/>
    <property type="match status" value="1"/>
</dbReference>
<dbReference type="EMBL" id="JAQZSM010000023">
    <property type="protein sequence ID" value="MDD7972990.1"/>
    <property type="molecule type" value="Genomic_DNA"/>
</dbReference>
<proteinExistence type="inferred from homology"/>
<dbReference type="InterPro" id="IPR045857">
    <property type="entry name" value="O16G_dom_2"/>
</dbReference>
<organism evidence="3 4">
    <name type="scientific">Roseinatronobacter alkalisoli</name>
    <dbReference type="NCBI Taxonomy" id="3028235"/>
    <lineage>
        <taxon>Bacteria</taxon>
        <taxon>Pseudomonadati</taxon>
        <taxon>Pseudomonadota</taxon>
        <taxon>Alphaproteobacteria</taxon>
        <taxon>Rhodobacterales</taxon>
        <taxon>Paracoccaceae</taxon>
        <taxon>Roseinatronobacter</taxon>
    </lineage>
</organism>
<gene>
    <name evidence="3" type="ORF">PUT78_18050</name>
</gene>
<dbReference type="CDD" id="cd11330">
    <property type="entry name" value="AmyAc_OligoGlu"/>
    <property type="match status" value="1"/>
</dbReference>
<protein>
    <submittedName>
        <fullName evidence="3">Alpha-amylase family glycosyl hydrolase</fullName>
    </submittedName>
</protein>
<dbReference type="InterPro" id="IPR006047">
    <property type="entry name" value="GH13_cat_dom"/>
</dbReference>
<dbReference type="PANTHER" id="PTHR10357:SF179">
    <property type="entry name" value="NEUTRAL AND BASIC AMINO ACID TRANSPORT PROTEIN RBAT"/>
    <property type="match status" value="1"/>
</dbReference>
<reference evidence="3" key="1">
    <citation type="submission" date="2023-02" db="EMBL/GenBank/DDBJ databases">
        <title>Description of Roseinatronobacter alkalisoli sp. nov., an alkaliphilic bacerium isolated from soda soil.</title>
        <authorList>
            <person name="Wei W."/>
        </authorList>
    </citation>
    <scope>NUCLEOTIDE SEQUENCE</scope>
    <source>
        <strain evidence="3">HJB301</strain>
    </source>
</reference>
<evidence type="ECO:0000259" key="2">
    <source>
        <dbReference type="SMART" id="SM00642"/>
    </source>
</evidence>
<dbReference type="GO" id="GO:0016787">
    <property type="term" value="F:hydrolase activity"/>
    <property type="evidence" value="ECO:0007669"/>
    <property type="project" value="UniProtKB-KW"/>
</dbReference>
<dbReference type="SUPFAM" id="SSF51445">
    <property type="entry name" value="(Trans)glycosidases"/>
    <property type="match status" value="1"/>
</dbReference>
<dbReference type="InterPro" id="IPR017853">
    <property type="entry name" value="GH"/>
</dbReference>
<comment type="caution">
    <text evidence="3">The sequence shown here is derived from an EMBL/GenBank/DDBJ whole genome shotgun (WGS) entry which is preliminary data.</text>
</comment>
<accession>A0ABT5TCY8</accession>
<dbReference type="Gene3D" id="3.20.20.80">
    <property type="entry name" value="Glycosidases"/>
    <property type="match status" value="2"/>
</dbReference>
<evidence type="ECO:0000313" key="4">
    <source>
        <dbReference type="Proteomes" id="UP001431784"/>
    </source>
</evidence>
<sequence length="541" mass="62005">MTLSEDWWRHAVIYQIYPRSFQDDNGDGIGDLRGITRRLGHVAALGVDAIWISPIFTSPMADMGYDVADYCDIDPRFGTLADFDALVARAHELGLKVILDQVYSHSSDQHPFFVESRSSRDNSKADWYVWADPRPDGMPPNNWQAIFGGLAWEWDVRRKQYYFHNFLKEQPDLNLYNTQVQDWIISVLRFWLDRGVDGFRLDAINHAFHDPALRDNPVDIRHKTGPDFRTYDMQYPIHSKNQPEALIFLERLRSVLDEYDNRAFIGEIGEAHHPAEVLIQYTSGKRLHMAYNTALMTRAFSPDLFEREIRAIMDDPRGGWPCWAFNSHDFMRHVSRWSEHAAQEADFARMTAALLLCLPGSVCIYQGEELGLPQAELDYSELADPEGLTFWPDNPGRDGCRTPMPWTASTPHGGFSTSAQTWLPVKPVHLTLARDLQERDQDSVLNFYRRMVGLRRETPHLNTAETKFLQISPSVLAMCRGNGLICLFNFDTRPQILSGAMFEDMSRRRMVLAQSARTTPEGGIELQGNGFILFEQLPDSV</sequence>
<dbReference type="RefSeq" id="WP_274353664.1">
    <property type="nucleotide sequence ID" value="NZ_JAQZSM010000023.1"/>
</dbReference>
<keyword evidence="3" id="KW-0378">Hydrolase</keyword>
<dbReference type="Pfam" id="PF00128">
    <property type="entry name" value="Alpha-amylase"/>
    <property type="match status" value="1"/>
</dbReference>
<feature type="domain" description="Glycosyl hydrolase family 13 catalytic" evidence="2">
    <location>
        <begin position="15"/>
        <end position="401"/>
    </location>
</feature>
<dbReference type="SMART" id="SM00642">
    <property type="entry name" value="Aamy"/>
    <property type="match status" value="1"/>
</dbReference>
<name>A0ABT5TCY8_9RHOB</name>
<dbReference type="Proteomes" id="UP001431784">
    <property type="component" value="Unassembled WGS sequence"/>
</dbReference>
<comment type="similarity">
    <text evidence="1">Belongs to the glycosyl hydrolase 13 family.</text>
</comment>
<evidence type="ECO:0000313" key="3">
    <source>
        <dbReference type="EMBL" id="MDD7972990.1"/>
    </source>
</evidence>
<evidence type="ECO:0000256" key="1">
    <source>
        <dbReference type="ARBA" id="ARBA00008061"/>
    </source>
</evidence>